<dbReference type="InterPro" id="IPR032284">
    <property type="entry name" value="RecQ_Zn-bd"/>
</dbReference>
<dbReference type="GO" id="GO:0006310">
    <property type="term" value="P:DNA recombination"/>
    <property type="evidence" value="ECO:0007669"/>
    <property type="project" value="InterPro"/>
</dbReference>
<dbReference type="Pfam" id="PF00270">
    <property type="entry name" value="DEAD"/>
    <property type="match status" value="1"/>
</dbReference>
<evidence type="ECO:0000256" key="10">
    <source>
        <dbReference type="RuleBase" id="RU364117"/>
    </source>
</evidence>
<dbReference type="Pfam" id="PF00271">
    <property type="entry name" value="Helicase_C"/>
    <property type="match status" value="1"/>
</dbReference>
<evidence type="ECO:0000256" key="6">
    <source>
        <dbReference type="ARBA" id="ARBA00022840"/>
    </source>
</evidence>
<dbReference type="GO" id="GO:0003677">
    <property type="term" value="F:DNA binding"/>
    <property type="evidence" value="ECO:0007669"/>
    <property type="project" value="UniProtKB-KW"/>
</dbReference>
<evidence type="ECO:0000259" key="11">
    <source>
        <dbReference type="PROSITE" id="PS51192"/>
    </source>
</evidence>
<evidence type="ECO:0000256" key="2">
    <source>
        <dbReference type="ARBA" id="ARBA00022723"/>
    </source>
</evidence>
<dbReference type="InterPro" id="IPR027417">
    <property type="entry name" value="P-loop_NTPase"/>
</dbReference>
<evidence type="ECO:0000259" key="12">
    <source>
        <dbReference type="PROSITE" id="PS51194"/>
    </source>
</evidence>
<dbReference type="EMBL" id="DS989726">
    <property type="protein sequence ID" value="EEA04770.1"/>
    <property type="molecule type" value="Genomic_DNA"/>
</dbReference>
<keyword evidence="10" id="KW-0539">Nucleus</keyword>
<accession>B6A979</accession>
<dbReference type="NCBIfam" id="TIGR00614">
    <property type="entry name" value="recQ_fam"/>
    <property type="match status" value="1"/>
</dbReference>
<evidence type="ECO:0000256" key="8">
    <source>
        <dbReference type="ARBA" id="ARBA00023235"/>
    </source>
</evidence>
<reference evidence="13" key="1">
    <citation type="submission" date="2008-06" db="EMBL/GenBank/DDBJ databases">
        <authorList>
            <person name="Lorenzi H."/>
            <person name="Inman J."/>
            <person name="Miller J."/>
            <person name="Schobel S."/>
            <person name="Amedeo P."/>
            <person name="Caler E.V."/>
            <person name="da Silva J."/>
        </authorList>
    </citation>
    <scope>NUCLEOTIDE SEQUENCE [LARGE SCALE GENOMIC DNA]</scope>
    <source>
        <strain evidence="13">RN66</strain>
    </source>
</reference>
<dbReference type="InterPro" id="IPR014001">
    <property type="entry name" value="Helicase_ATP-bd"/>
</dbReference>
<evidence type="ECO:0000313" key="13">
    <source>
        <dbReference type="EMBL" id="EEA04770.1"/>
    </source>
</evidence>
<keyword evidence="8" id="KW-0413">Isomerase</keyword>
<dbReference type="Pfam" id="PF16124">
    <property type="entry name" value="RecQ_Zn_bind"/>
    <property type="match status" value="1"/>
</dbReference>
<dbReference type="PROSITE" id="PS51192">
    <property type="entry name" value="HELICASE_ATP_BIND_1"/>
    <property type="match status" value="1"/>
</dbReference>
<protein>
    <recommendedName>
        <fullName evidence="10">ATP-dependent DNA helicase</fullName>
        <ecNumber evidence="10">5.6.2.4</ecNumber>
    </recommendedName>
</protein>
<dbReference type="PROSITE" id="PS51194">
    <property type="entry name" value="HELICASE_CTER"/>
    <property type="match status" value="1"/>
</dbReference>
<name>B6A979_CRYMR</name>
<dbReference type="OMA" id="VEYSECH"/>
<dbReference type="CDD" id="cd17920">
    <property type="entry name" value="DEXHc_RecQ"/>
    <property type="match status" value="1"/>
</dbReference>
<keyword evidence="14" id="KW-1185">Reference proteome</keyword>
<dbReference type="InterPro" id="IPR001650">
    <property type="entry name" value="Helicase_C-like"/>
</dbReference>
<organism evidence="13 14">
    <name type="scientific">Cryptosporidium muris (strain RN66)</name>
    <dbReference type="NCBI Taxonomy" id="441375"/>
    <lineage>
        <taxon>Eukaryota</taxon>
        <taxon>Sar</taxon>
        <taxon>Alveolata</taxon>
        <taxon>Apicomplexa</taxon>
        <taxon>Conoidasida</taxon>
        <taxon>Coccidia</taxon>
        <taxon>Eucoccidiorida</taxon>
        <taxon>Eimeriorina</taxon>
        <taxon>Cryptosporidiidae</taxon>
        <taxon>Cryptosporidium</taxon>
    </lineage>
</organism>
<dbReference type="eggNOG" id="KOG0351">
    <property type="taxonomic scope" value="Eukaryota"/>
</dbReference>
<gene>
    <name evidence="13" type="ORF">CMU_038360</name>
</gene>
<evidence type="ECO:0000256" key="3">
    <source>
        <dbReference type="ARBA" id="ARBA00022741"/>
    </source>
</evidence>
<dbReference type="VEuPathDB" id="CryptoDB:CMU_038360"/>
<keyword evidence="5 10" id="KW-0347">Helicase</keyword>
<dbReference type="GO" id="GO:0005634">
    <property type="term" value="C:nucleus"/>
    <property type="evidence" value="ECO:0007669"/>
    <property type="project" value="UniProtKB-SubCell"/>
</dbReference>
<dbReference type="PANTHER" id="PTHR13710">
    <property type="entry name" value="DNA HELICASE RECQ FAMILY MEMBER"/>
    <property type="match status" value="1"/>
</dbReference>
<dbReference type="PANTHER" id="PTHR13710:SF105">
    <property type="entry name" value="ATP-DEPENDENT DNA HELICASE Q1"/>
    <property type="match status" value="1"/>
</dbReference>
<comment type="catalytic activity">
    <reaction evidence="10">
        <text>ATP + H2O = ADP + phosphate + H(+)</text>
        <dbReference type="Rhea" id="RHEA:13065"/>
        <dbReference type="ChEBI" id="CHEBI:15377"/>
        <dbReference type="ChEBI" id="CHEBI:15378"/>
        <dbReference type="ChEBI" id="CHEBI:30616"/>
        <dbReference type="ChEBI" id="CHEBI:43474"/>
        <dbReference type="ChEBI" id="CHEBI:456216"/>
    </reaction>
</comment>
<dbReference type="Gene3D" id="3.40.50.300">
    <property type="entry name" value="P-loop containing nucleotide triphosphate hydrolases"/>
    <property type="match status" value="2"/>
</dbReference>
<keyword evidence="7" id="KW-0238">DNA-binding</keyword>
<dbReference type="GO" id="GO:0016787">
    <property type="term" value="F:hydrolase activity"/>
    <property type="evidence" value="ECO:0007669"/>
    <property type="project" value="UniProtKB-KW"/>
</dbReference>
<dbReference type="GO" id="GO:0006281">
    <property type="term" value="P:DNA repair"/>
    <property type="evidence" value="ECO:0007669"/>
    <property type="project" value="TreeGrafter"/>
</dbReference>
<keyword evidence="2" id="KW-0479">Metal-binding</keyword>
<dbReference type="GO" id="GO:0046872">
    <property type="term" value="F:metal ion binding"/>
    <property type="evidence" value="ECO:0007669"/>
    <property type="project" value="UniProtKB-KW"/>
</dbReference>
<dbReference type="SMART" id="SM00487">
    <property type="entry name" value="DEXDc"/>
    <property type="match status" value="1"/>
</dbReference>
<dbReference type="InterPro" id="IPR011545">
    <property type="entry name" value="DEAD/DEAH_box_helicase_dom"/>
</dbReference>
<dbReference type="SUPFAM" id="SSF52540">
    <property type="entry name" value="P-loop containing nucleoside triphosphate hydrolases"/>
    <property type="match status" value="1"/>
</dbReference>
<evidence type="ECO:0000256" key="5">
    <source>
        <dbReference type="ARBA" id="ARBA00022806"/>
    </source>
</evidence>
<dbReference type="InterPro" id="IPR004589">
    <property type="entry name" value="DNA_helicase_ATP-dep_RecQ"/>
</dbReference>
<dbReference type="GO" id="GO:0005524">
    <property type="term" value="F:ATP binding"/>
    <property type="evidence" value="ECO:0007669"/>
    <property type="project" value="UniProtKB-KW"/>
</dbReference>
<evidence type="ECO:0000313" key="14">
    <source>
        <dbReference type="Proteomes" id="UP000001460"/>
    </source>
</evidence>
<feature type="domain" description="Helicase C-terminal" evidence="12">
    <location>
        <begin position="380"/>
        <end position="527"/>
    </location>
</feature>
<dbReference type="OrthoDB" id="10261556at2759"/>
<comment type="subcellular location">
    <subcellularLocation>
        <location evidence="10">Nucleus</location>
    </subcellularLocation>
</comment>
<proteinExistence type="inferred from homology"/>
<comment type="similarity">
    <text evidence="1 10">Belongs to the helicase family. RecQ subfamily.</text>
</comment>
<comment type="catalytic activity">
    <reaction evidence="9 10">
        <text>Couples ATP hydrolysis with the unwinding of duplex DNA by translocating in the 3'-5' direction.</text>
        <dbReference type="EC" id="5.6.2.4"/>
    </reaction>
</comment>
<keyword evidence="4 10" id="KW-0378">Hydrolase</keyword>
<dbReference type="GO" id="GO:0005737">
    <property type="term" value="C:cytoplasm"/>
    <property type="evidence" value="ECO:0007669"/>
    <property type="project" value="TreeGrafter"/>
</dbReference>
<keyword evidence="3 10" id="KW-0547">Nucleotide-binding</keyword>
<evidence type="ECO:0000256" key="4">
    <source>
        <dbReference type="ARBA" id="ARBA00022801"/>
    </source>
</evidence>
<keyword evidence="6 10" id="KW-0067">ATP-binding</keyword>
<dbReference type="SMART" id="SM00490">
    <property type="entry name" value="HELICc"/>
    <property type="match status" value="1"/>
</dbReference>
<evidence type="ECO:0000256" key="7">
    <source>
        <dbReference type="ARBA" id="ARBA00023125"/>
    </source>
</evidence>
<dbReference type="GeneID" id="6994258"/>
<dbReference type="RefSeq" id="XP_002139119.1">
    <property type="nucleotide sequence ID" value="XM_002139083.1"/>
</dbReference>
<dbReference type="Proteomes" id="UP000001460">
    <property type="component" value="Unassembled WGS sequence"/>
</dbReference>
<evidence type="ECO:0000256" key="1">
    <source>
        <dbReference type="ARBA" id="ARBA00005446"/>
    </source>
</evidence>
<evidence type="ECO:0000256" key="9">
    <source>
        <dbReference type="ARBA" id="ARBA00034617"/>
    </source>
</evidence>
<feature type="domain" description="Helicase ATP-binding" evidence="11">
    <location>
        <begin position="132"/>
        <end position="327"/>
    </location>
</feature>
<dbReference type="AlphaFoldDB" id="B6A979"/>
<dbReference type="GO" id="GO:0030894">
    <property type="term" value="C:replisome"/>
    <property type="evidence" value="ECO:0007669"/>
    <property type="project" value="TreeGrafter"/>
</dbReference>
<dbReference type="EC" id="5.6.2.4" evidence="10"/>
<dbReference type="STRING" id="441375.B6A979"/>
<dbReference type="GO" id="GO:0009378">
    <property type="term" value="F:four-way junction helicase activity"/>
    <property type="evidence" value="ECO:0007669"/>
    <property type="project" value="TreeGrafter"/>
</dbReference>
<dbReference type="GO" id="GO:0043138">
    <property type="term" value="F:3'-5' DNA helicase activity"/>
    <property type="evidence" value="ECO:0007669"/>
    <property type="project" value="UniProtKB-EC"/>
</dbReference>
<sequence>MQNKDFVQVRKLDKNSRQTSLSDFLIKTPSNKIYNNKEITKNNDLCINNRSDELEKYSEYGVVDPNDIFSKRDSSAEELFNSYLAKRKKLNKDNHRVSYNTESKKLLISALEWCLNHINFSNYREGQKEAIHALVCERRDVMLVLSTGGGKSLVYQLPSLLRKYQNEIGLLPISLGMVTIVVSPLIALIEDQIESLKKWKIKSNGLSSAIIRKEADESVNKALTNLHKDLEKPIPENNIVFITPESLGTERVLACLDILQLNGNLYCFAIDEAHCISEWGHDFRMAYRRLHYIKKLYPDIPILACTATASPTVQSDIINSLNLDNPFISINSFNRPNLHYTTLDVDKNIFLSKYRTEHIILNLIHYYNKLYGQVEHGKEDLKSDSAVIKSGITGIVYVNTRKLASSISEFLNSNGIKSCAYHAGLSLKSRNNIQQLWLGDEINVLVGTIAFGMGVHKSNVRYVIHASLPDSIDAYYQQSGRAGRDSKSSSVVLLYSYRDVKSLRCIKRKSLQYLYTKNPKKAEKCLEIFNENLRKIVEYSECHILSEDTHYYEGDSQTKIQGFQDPVKYEKSLKRYGQCRRKYILSYFGEEYKHLSSTPCCDVCDTKLPNYKADILLLFSISNNINPKNVGTFLKKKKIHWSSEKFIIQPKDDYSVDKYCYNYENLEDINNTQYEYLEESKTSSFLYRNKCLSTNSDIPKVINSSFASAKGILNKSIEYRQGFSSALSLRNKLKRSGSNLLQRLKALEEDEESHSKIKRESGRNL</sequence>